<gene>
    <name evidence="1" type="ORF">BRADI_5g24152v3</name>
</gene>
<organism evidence="1">
    <name type="scientific">Brachypodium distachyon</name>
    <name type="common">Purple false brome</name>
    <name type="synonym">Trachynia distachya</name>
    <dbReference type="NCBI Taxonomy" id="15368"/>
    <lineage>
        <taxon>Eukaryota</taxon>
        <taxon>Viridiplantae</taxon>
        <taxon>Streptophyta</taxon>
        <taxon>Embryophyta</taxon>
        <taxon>Tracheophyta</taxon>
        <taxon>Spermatophyta</taxon>
        <taxon>Magnoliopsida</taxon>
        <taxon>Liliopsida</taxon>
        <taxon>Poales</taxon>
        <taxon>Poaceae</taxon>
        <taxon>BOP clade</taxon>
        <taxon>Pooideae</taxon>
        <taxon>Stipodae</taxon>
        <taxon>Brachypodieae</taxon>
        <taxon>Brachypodium</taxon>
    </lineage>
</organism>
<accession>A0A2K2CJ11</accession>
<protein>
    <submittedName>
        <fullName evidence="1 2">Uncharacterized protein</fullName>
    </submittedName>
</protein>
<dbReference type="FunCoup" id="A0A2K2CJ11">
    <property type="interactions" value="493"/>
</dbReference>
<name>A0A2K2CJ11_BRADI</name>
<reference evidence="1 2" key="1">
    <citation type="journal article" date="2010" name="Nature">
        <title>Genome sequencing and analysis of the model grass Brachypodium distachyon.</title>
        <authorList>
            <consortium name="International Brachypodium Initiative"/>
        </authorList>
    </citation>
    <scope>NUCLEOTIDE SEQUENCE [LARGE SCALE GENOMIC DNA]</scope>
    <source>
        <strain evidence="1 2">Bd21</strain>
    </source>
</reference>
<dbReference type="AlphaFoldDB" id="A0A2K2CJ11"/>
<dbReference type="EnsemblPlants" id="PNT62016">
    <property type="protein sequence ID" value="PNT62016"/>
    <property type="gene ID" value="BRADI_5g24152v3"/>
</dbReference>
<reference evidence="2" key="3">
    <citation type="submission" date="2018-08" db="UniProtKB">
        <authorList>
            <consortium name="EnsemblPlants"/>
        </authorList>
    </citation>
    <scope>IDENTIFICATION</scope>
    <source>
        <strain evidence="2">cv. Bd21</strain>
    </source>
</reference>
<evidence type="ECO:0000313" key="1">
    <source>
        <dbReference type="EMBL" id="PNT62016.1"/>
    </source>
</evidence>
<proteinExistence type="predicted"/>
<reference evidence="1" key="2">
    <citation type="submission" date="2017-06" db="EMBL/GenBank/DDBJ databases">
        <title>WGS assembly of Brachypodium distachyon.</title>
        <authorList>
            <consortium name="The International Brachypodium Initiative"/>
            <person name="Lucas S."/>
            <person name="Harmon-Smith M."/>
            <person name="Lail K."/>
            <person name="Tice H."/>
            <person name="Grimwood J."/>
            <person name="Bruce D."/>
            <person name="Barry K."/>
            <person name="Shu S."/>
            <person name="Lindquist E."/>
            <person name="Wang M."/>
            <person name="Pitluck S."/>
            <person name="Vogel J.P."/>
            <person name="Garvin D.F."/>
            <person name="Mockler T.C."/>
            <person name="Schmutz J."/>
            <person name="Rokhsar D."/>
            <person name="Bevan M.W."/>
        </authorList>
    </citation>
    <scope>NUCLEOTIDE SEQUENCE</scope>
    <source>
        <strain evidence="1">Bd21</strain>
    </source>
</reference>
<keyword evidence="3" id="KW-1185">Reference proteome</keyword>
<evidence type="ECO:0000313" key="2">
    <source>
        <dbReference type="EnsemblPlants" id="PNT62016"/>
    </source>
</evidence>
<dbReference type="Gramene" id="PNT62016">
    <property type="protein sequence ID" value="PNT62016"/>
    <property type="gene ID" value="BRADI_5g24152v3"/>
</dbReference>
<dbReference type="EMBL" id="CM000884">
    <property type="protein sequence ID" value="PNT62016.1"/>
    <property type="molecule type" value="Genomic_DNA"/>
</dbReference>
<dbReference type="ExpressionAtlas" id="A0A2K2CJ11">
    <property type="expression patterns" value="baseline"/>
</dbReference>
<sequence>MAALAAELANNAAYYRRAGEEKLRHLAAWSDSRRAEAEQLVPATRRLREMYLRAMAAAAEEDEVEPEDVLVHMAAMEFLEEVYDEMGIQEAGAAARACEVDAAARAPGGCGARFAEKHAKRAEMLRRGAAGFEGRPGEGEEKVVGAALREYAALVEAQCGDAEALVAKMVSSPFWRVWRHVNLLKPTGGT</sequence>
<evidence type="ECO:0000313" key="3">
    <source>
        <dbReference type="Proteomes" id="UP000008810"/>
    </source>
</evidence>
<dbReference type="InParanoid" id="A0A2K2CJ11"/>
<dbReference type="Proteomes" id="UP000008810">
    <property type="component" value="Chromosome 5"/>
</dbReference>